<evidence type="ECO:0000313" key="4">
    <source>
        <dbReference type="RefSeq" id="XP_015879810.3"/>
    </source>
</evidence>
<accession>A0A6P3ZLD3</accession>
<dbReference type="InterPro" id="IPR018247">
    <property type="entry name" value="EF_Hand_1_Ca_BS"/>
</dbReference>
<dbReference type="Proteomes" id="UP001652623">
    <property type="component" value="Chromosome 4"/>
</dbReference>
<dbReference type="FunFam" id="3.40.50.2000:FF:000108">
    <property type="entry name" value="UDP-glycosyltransferase 83A1"/>
    <property type="match status" value="1"/>
</dbReference>
<dbReference type="Gene3D" id="3.40.50.2000">
    <property type="entry name" value="Glycogen Phosphorylase B"/>
    <property type="match status" value="2"/>
</dbReference>
<reference evidence="4" key="1">
    <citation type="submission" date="2025-08" db="UniProtKB">
        <authorList>
            <consortium name="RefSeq"/>
        </authorList>
    </citation>
    <scope>IDENTIFICATION</scope>
    <source>
        <tissue evidence="4">Seedling</tissue>
    </source>
</reference>
<dbReference type="GeneID" id="107415913"/>
<gene>
    <name evidence="4" type="primary">LOC107415913</name>
</gene>
<dbReference type="PANTHER" id="PTHR11926">
    <property type="entry name" value="GLUCOSYL/GLUCURONOSYL TRANSFERASES"/>
    <property type="match status" value="1"/>
</dbReference>
<keyword evidence="2" id="KW-0808">Transferase</keyword>
<dbReference type="RefSeq" id="XP_015879810.3">
    <property type="nucleotide sequence ID" value="XM_016024324.4"/>
</dbReference>
<evidence type="ECO:0000256" key="1">
    <source>
        <dbReference type="ARBA" id="ARBA00009995"/>
    </source>
</evidence>
<dbReference type="GO" id="GO:0080043">
    <property type="term" value="F:quercetin 3-O-glucosyltransferase activity"/>
    <property type="evidence" value="ECO:0007669"/>
    <property type="project" value="TreeGrafter"/>
</dbReference>
<dbReference type="AlphaFoldDB" id="A0A6P3ZLD3"/>
<dbReference type="SUPFAM" id="SSF53756">
    <property type="entry name" value="UDP-Glycosyltransferase/glycogen phosphorylase"/>
    <property type="match status" value="1"/>
</dbReference>
<sequence>MENPHVLVIPYPAAGHVIPLMELSQCLVQHGFKITFVSTEYIHEKVSNSLAMIGDEGNHQVHLIMISDGLSLEDRKKPGKFSETILRIMPGKVEELIEEINGPGGDEITCVLADQSLGWVLEIAEQKGIKRAAFCPAAAALLVQGFSIPKLIDEGVINNDGTPMKKQLSDMPAMNTENFVWTCLGNMTLQKNIFGLMVRNNKSIKLADWLICNSTYDLEPAAFEMAPKVLPIGPLLASNRLRDSAGNFRPEDSICLKWLDQQPPQSVVYVAFGSFTIFDPAQLRELALGLELSKRPFLWVVRQNMTDKVNDAYPKGLHDSVATRGLIVSWAPQQKVLSHPSIACFLSHCGWNSTMEGLSNGIPFLCWPYFADQFLNQNYICDVWRIGLGFDQNESGIITRSEIRIKLEQLLNDEDIKARAVDFKEMAASSIREGGSSYKNFRNFVEWISQI</sequence>
<protein>
    <submittedName>
        <fullName evidence="4">UDP-glycosyltransferase 83A1</fullName>
    </submittedName>
</protein>
<organism evidence="3 4">
    <name type="scientific">Ziziphus jujuba</name>
    <name type="common">Chinese jujube</name>
    <name type="synonym">Ziziphus sativa</name>
    <dbReference type="NCBI Taxonomy" id="326968"/>
    <lineage>
        <taxon>Eukaryota</taxon>
        <taxon>Viridiplantae</taxon>
        <taxon>Streptophyta</taxon>
        <taxon>Embryophyta</taxon>
        <taxon>Tracheophyta</taxon>
        <taxon>Spermatophyta</taxon>
        <taxon>Magnoliopsida</taxon>
        <taxon>eudicotyledons</taxon>
        <taxon>Gunneridae</taxon>
        <taxon>Pentapetalae</taxon>
        <taxon>rosids</taxon>
        <taxon>fabids</taxon>
        <taxon>Rosales</taxon>
        <taxon>Rhamnaceae</taxon>
        <taxon>Paliureae</taxon>
        <taxon>Ziziphus</taxon>
    </lineage>
</organism>
<proteinExistence type="inferred from homology"/>
<dbReference type="GO" id="GO:0080044">
    <property type="term" value="F:quercetin 7-O-glucosyltransferase activity"/>
    <property type="evidence" value="ECO:0007669"/>
    <property type="project" value="TreeGrafter"/>
</dbReference>
<dbReference type="PROSITE" id="PS00018">
    <property type="entry name" value="EF_HAND_1"/>
    <property type="match status" value="1"/>
</dbReference>
<name>A0A6P3ZLD3_ZIZJJ</name>
<dbReference type="KEGG" id="zju:107415913"/>
<dbReference type="SMR" id="A0A6P3ZLD3"/>
<keyword evidence="3" id="KW-1185">Reference proteome</keyword>
<comment type="similarity">
    <text evidence="1">Belongs to the UDP-glycosyltransferase family.</text>
</comment>
<dbReference type="InParanoid" id="A0A6P3ZLD3"/>
<evidence type="ECO:0000313" key="3">
    <source>
        <dbReference type="Proteomes" id="UP001652623"/>
    </source>
</evidence>
<evidence type="ECO:0000256" key="2">
    <source>
        <dbReference type="ARBA" id="ARBA00022679"/>
    </source>
</evidence>
<dbReference type="InterPro" id="IPR002213">
    <property type="entry name" value="UDP_glucos_trans"/>
</dbReference>
<dbReference type="PANTHER" id="PTHR11926:SF1555">
    <property type="entry name" value="UDP-GLYCOSYLTRANSFERASE 83A1-LIKE"/>
    <property type="match status" value="1"/>
</dbReference>
<dbReference type="FunFam" id="3.40.50.2000:FF:000061">
    <property type="entry name" value="UDP-glycosyltransferase 83A1"/>
    <property type="match status" value="1"/>
</dbReference>
<dbReference type="Pfam" id="PF00201">
    <property type="entry name" value="UDPGT"/>
    <property type="match status" value="1"/>
</dbReference>
<dbReference type="CDD" id="cd03784">
    <property type="entry name" value="GT1_Gtf-like"/>
    <property type="match status" value="1"/>
</dbReference>